<proteinExistence type="inferred from homology"/>
<comment type="similarity">
    <text evidence="1">Belongs to the 2S seed storage albumins family.</text>
</comment>
<evidence type="ECO:0000256" key="3">
    <source>
        <dbReference type="ARBA" id="ARBA00023129"/>
    </source>
</evidence>
<reference evidence="6 7" key="1">
    <citation type="journal article" date="2023" name="G3 (Bethesda)">
        <title>A haplotype-resolved chromosome-scale genome for Quercus rubra L. provides insights into the genetics of adaptive traits for red oak species.</title>
        <authorList>
            <person name="Kapoor B."/>
            <person name="Jenkins J."/>
            <person name="Schmutz J."/>
            <person name="Zhebentyayeva T."/>
            <person name="Kuelheim C."/>
            <person name="Coggeshall M."/>
            <person name="Heim C."/>
            <person name="Lasky J.R."/>
            <person name="Leites L."/>
            <person name="Islam-Faridi N."/>
            <person name="Romero-Severson J."/>
            <person name="DeLeo V.L."/>
            <person name="Lucas S.M."/>
            <person name="Lazic D."/>
            <person name="Gailing O."/>
            <person name="Carlson J."/>
            <person name="Staton M."/>
        </authorList>
    </citation>
    <scope>NUCLEOTIDE SEQUENCE [LARGE SCALE GENOMIC DNA]</scope>
    <source>
        <strain evidence="6">Pseudo-F2</strain>
    </source>
</reference>
<dbReference type="InterPro" id="IPR036312">
    <property type="entry name" value="Bifun_inhib/LTP/seed_sf"/>
</dbReference>
<dbReference type="AlphaFoldDB" id="A0AAN7EP13"/>
<evidence type="ECO:0000313" key="6">
    <source>
        <dbReference type="EMBL" id="KAK4576280.1"/>
    </source>
</evidence>
<feature type="domain" description="Bifunctional inhibitor/plant lipid transfer protein/seed storage helical" evidence="5">
    <location>
        <begin position="46"/>
        <end position="138"/>
    </location>
</feature>
<name>A0AAN7EP13_QUERU</name>
<dbReference type="InterPro" id="IPR000617">
    <property type="entry name" value="Napin/2SS/CON"/>
</dbReference>
<evidence type="ECO:0000313" key="7">
    <source>
        <dbReference type="Proteomes" id="UP001324115"/>
    </source>
</evidence>
<keyword evidence="3" id="KW-0708">Seed storage protein</keyword>
<dbReference type="SUPFAM" id="SSF47699">
    <property type="entry name" value="Bifunctional inhibitor/lipid-transfer protein/seed storage 2S albumin"/>
    <property type="match status" value="1"/>
</dbReference>
<dbReference type="Pfam" id="PF00234">
    <property type="entry name" value="Tryp_alpha_amyl"/>
    <property type="match status" value="1"/>
</dbReference>
<evidence type="ECO:0000256" key="2">
    <source>
        <dbReference type="ARBA" id="ARBA00022761"/>
    </source>
</evidence>
<accession>A0AAN7EP13</accession>
<comment type="caution">
    <text evidence="6">The sequence shown here is derived from an EMBL/GenBank/DDBJ whole genome shotgun (WGS) entry which is preliminary data.</text>
</comment>
<keyword evidence="7" id="KW-1185">Reference proteome</keyword>
<evidence type="ECO:0000256" key="4">
    <source>
        <dbReference type="SAM" id="SignalP"/>
    </source>
</evidence>
<dbReference type="PANTHER" id="PTHR35496:SF4">
    <property type="entry name" value="2S SULFUR-RICH SEED STORAGE PROTEIN 2-LIKE"/>
    <property type="match status" value="1"/>
</dbReference>
<dbReference type="Gene3D" id="1.10.110.10">
    <property type="entry name" value="Plant lipid-transfer and hydrophobic proteins"/>
    <property type="match status" value="1"/>
</dbReference>
<dbReference type="PRINTS" id="PR00496">
    <property type="entry name" value="NAPIN"/>
</dbReference>
<dbReference type="PANTHER" id="PTHR35496">
    <property type="entry name" value="2S SEED STORAGE PROTEIN 1-RELATED"/>
    <property type="match status" value="1"/>
</dbReference>
<sequence>MARLSTLAALLAALLFIAQATAEVLTIVTTDVEDDTENRRQDDRDCRQQLQEQQYLNDCQRYLRQQIQQSERFDTSSEREQRQQCCRQLKQLSRNCRCDGLNEMLRQLKGQLQGQDLREMMQIAQNLPKECNIKPRSCEIEMRSSRI</sequence>
<keyword evidence="2" id="KW-0758">Storage protein</keyword>
<organism evidence="6 7">
    <name type="scientific">Quercus rubra</name>
    <name type="common">Northern red oak</name>
    <name type="synonym">Quercus borealis</name>
    <dbReference type="NCBI Taxonomy" id="3512"/>
    <lineage>
        <taxon>Eukaryota</taxon>
        <taxon>Viridiplantae</taxon>
        <taxon>Streptophyta</taxon>
        <taxon>Embryophyta</taxon>
        <taxon>Tracheophyta</taxon>
        <taxon>Spermatophyta</taxon>
        <taxon>Magnoliopsida</taxon>
        <taxon>eudicotyledons</taxon>
        <taxon>Gunneridae</taxon>
        <taxon>Pentapetalae</taxon>
        <taxon>rosids</taxon>
        <taxon>fabids</taxon>
        <taxon>Fagales</taxon>
        <taxon>Fagaceae</taxon>
        <taxon>Quercus</taxon>
    </lineage>
</organism>
<dbReference type="CDD" id="cd00261">
    <property type="entry name" value="AAI_SS"/>
    <property type="match status" value="1"/>
</dbReference>
<dbReference type="Proteomes" id="UP001324115">
    <property type="component" value="Unassembled WGS sequence"/>
</dbReference>
<gene>
    <name evidence="6" type="ORF">RGQ29_027012</name>
</gene>
<dbReference type="SMART" id="SM00499">
    <property type="entry name" value="AAI"/>
    <property type="match status" value="1"/>
</dbReference>
<feature type="signal peptide" evidence="4">
    <location>
        <begin position="1"/>
        <end position="22"/>
    </location>
</feature>
<evidence type="ECO:0000256" key="1">
    <source>
        <dbReference type="ARBA" id="ARBA00008262"/>
    </source>
</evidence>
<feature type="chain" id="PRO_5043026043" description="Bifunctional inhibitor/plant lipid transfer protein/seed storage helical domain-containing protein" evidence="4">
    <location>
        <begin position="23"/>
        <end position="147"/>
    </location>
</feature>
<dbReference type="EMBL" id="JAXUIC010000008">
    <property type="protein sequence ID" value="KAK4576280.1"/>
    <property type="molecule type" value="Genomic_DNA"/>
</dbReference>
<evidence type="ECO:0000259" key="5">
    <source>
        <dbReference type="SMART" id="SM00499"/>
    </source>
</evidence>
<keyword evidence="4" id="KW-0732">Signal</keyword>
<dbReference type="InterPro" id="IPR016140">
    <property type="entry name" value="Bifunc_inhib/LTP/seed_store"/>
</dbReference>
<dbReference type="GO" id="GO:0045735">
    <property type="term" value="F:nutrient reservoir activity"/>
    <property type="evidence" value="ECO:0007669"/>
    <property type="project" value="UniProtKB-KW"/>
</dbReference>
<protein>
    <recommendedName>
        <fullName evidence="5">Bifunctional inhibitor/plant lipid transfer protein/seed storage helical domain-containing protein</fullName>
    </recommendedName>
</protein>